<feature type="compositionally biased region" description="Basic and acidic residues" evidence="1">
    <location>
        <begin position="54"/>
        <end position="63"/>
    </location>
</feature>
<sequence>MRNPYKNINLSDLVRDHYGVDGYDPNAPLPPAPPGGKSLSIKSSDSGHSQTQKPELRFQKKADDDLEQVGKVAQPNLSRAVSMPQPQANHGNLTPVYVPKYPQGSNNSGGITTPHASEAGVISSSSPQSQNLYVKKTPSVNNQNDQLSVNAQSSNNGPQPLYAMTPPIFQGPPSFGNPNQSVRSIFSGSPVFPSPQQPIHYQNRPIYSTGFPVRPPQLSNSQYQQVQRGIEQQGVYYQAQQQPQMQNPKTPVSPWEIPMSGAEHVENKGFNSMLINFHQVPIDHGSDGASQ</sequence>
<feature type="compositionally biased region" description="Polar residues" evidence="1">
    <location>
        <begin position="103"/>
        <end position="115"/>
    </location>
</feature>
<protein>
    <submittedName>
        <fullName evidence="2">Uncharacterized protein</fullName>
    </submittedName>
</protein>
<reference evidence="2" key="1">
    <citation type="submission" date="2019-06" db="EMBL/GenBank/DDBJ databases">
        <authorList>
            <person name="Zheng W."/>
        </authorList>
    </citation>
    <scope>NUCLEOTIDE SEQUENCE</scope>
    <source>
        <strain evidence="2">QDHG01</strain>
    </source>
</reference>
<evidence type="ECO:0000313" key="2">
    <source>
        <dbReference type="EMBL" id="TNV87570.1"/>
    </source>
</evidence>
<feature type="compositionally biased region" description="Polar residues" evidence="1">
    <location>
        <begin position="40"/>
        <end position="53"/>
    </location>
</feature>
<dbReference type="EMBL" id="RRYP01000348">
    <property type="protein sequence ID" value="TNV87570.1"/>
    <property type="molecule type" value="Genomic_DNA"/>
</dbReference>
<organism evidence="2 3">
    <name type="scientific">Halteria grandinella</name>
    <dbReference type="NCBI Taxonomy" id="5974"/>
    <lineage>
        <taxon>Eukaryota</taxon>
        <taxon>Sar</taxon>
        <taxon>Alveolata</taxon>
        <taxon>Ciliophora</taxon>
        <taxon>Intramacronucleata</taxon>
        <taxon>Spirotrichea</taxon>
        <taxon>Stichotrichia</taxon>
        <taxon>Sporadotrichida</taxon>
        <taxon>Halteriidae</taxon>
        <taxon>Halteria</taxon>
    </lineage>
</organism>
<proteinExistence type="predicted"/>
<gene>
    <name evidence="2" type="ORF">FGO68_gene2691</name>
</gene>
<evidence type="ECO:0000313" key="3">
    <source>
        <dbReference type="Proteomes" id="UP000785679"/>
    </source>
</evidence>
<name>A0A8J8P7N9_HALGN</name>
<accession>A0A8J8P7N9</accession>
<feature type="compositionally biased region" description="Polar residues" evidence="1">
    <location>
        <begin position="75"/>
        <end position="92"/>
    </location>
</feature>
<dbReference type="Proteomes" id="UP000785679">
    <property type="component" value="Unassembled WGS sequence"/>
</dbReference>
<comment type="caution">
    <text evidence="2">The sequence shown here is derived from an EMBL/GenBank/DDBJ whole genome shotgun (WGS) entry which is preliminary data.</text>
</comment>
<feature type="region of interest" description="Disordered" evidence="1">
    <location>
        <begin position="16"/>
        <end position="130"/>
    </location>
</feature>
<keyword evidence="3" id="KW-1185">Reference proteome</keyword>
<dbReference type="AlphaFoldDB" id="A0A8J8P7N9"/>
<evidence type="ECO:0000256" key="1">
    <source>
        <dbReference type="SAM" id="MobiDB-lite"/>
    </source>
</evidence>